<evidence type="ECO:0000259" key="2">
    <source>
        <dbReference type="Pfam" id="PF00171"/>
    </source>
</evidence>
<dbReference type="InterPro" id="IPR015590">
    <property type="entry name" value="Aldehyde_DH_dom"/>
</dbReference>
<dbReference type="AlphaFoldDB" id="A0AAN6SDK6"/>
<name>A0AAN6SDK6_9PEZI</name>
<feature type="domain" description="Aldehyde dehydrogenase" evidence="2">
    <location>
        <begin position="23"/>
        <end position="159"/>
    </location>
</feature>
<evidence type="ECO:0000256" key="1">
    <source>
        <dbReference type="ARBA" id="ARBA00023002"/>
    </source>
</evidence>
<dbReference type="Gene3D" id="3.40.605.10">
    <property type="entry name" value="Aldehyde Dehydrogenase, Chain A, domain 1"/>
    <property type="match status" value="1"/>
</dbReference>
<comment type="caution">
    <text evidence="3">The sequence shown here is derived from an EMBL/GenBank/DDBJ whole genome shotgun (WGS) entry which is preliminary data.</text>
</comment>
<dbReference type="InterPro" id="IPR016161">
    <property type="entry name" value="Ald_DH/histidinol_DH"/>
</dbReference>
<evidence type="ECO:0000313" key="4">
    <source>
        <dbReference type="Proteomes" id="UP001303222"/>
    </source>
</evidence>
<reference evidence="3" key="1">
    <citation type="journal article" date="2023" name="Mol. Phylogenet. Evol.">
        <title>Genome-scale phylogeny and comparative genomics of the fungal order Sordariales.</title>
        <authorList>
            <person name="Hensen N."/>
            <person name="Bonometti L."/>
            <person name="Westerberg I."/>
            <person name="Brannstrom I.O."/>
            <person name="Guillou S."/>
            <person name="Cros-Aarteil S."/>
            <person name="Calhoun S."/>
            <person name="Haridas S."/>
            <person name="Kuo A."/>
            <person name="Mondo S."/>
            <person name="Pangilinan J."/>
            <person name="Riley R."/>
            <person name="LaButti K."/>
            <person name="Andreopoulos B."/>
            <person name="Lipzen A."/>
            <person name="Chen C."/>
            <person name="Yan M."/>
            <person name="Daum C."/>
            <person name="Ng V."/>
            <person name="Clum A."/>
            <person name="Steindorff A."/>
            <person name="Ohm R.A."/>
            <person name="Martin F."/>
            <person name="Silar P."/>
            <person name="Natvig D.O."/>
            <person name="Lalanne C."/>
            <person name="Gautier V."/>
            <person name="Ament-Velasquez S.L."/>
            <person name="Kruys A."/>
            <person name="Hutchinson M.I."/>
            <person name="Powell A.J."/>
            <person name="Barry K."/>
            <person name="Miller A.N."/>
            <person name="Grigoriev I.V."/>
            <person name="Debuchy R."/>
            <person name="Gladieux P."/>
            <person name="Hiltunen Thoren M."/>
            <person name="Johannesson H."/>
        </authorList>
    </citation>
    <scope>NUCLEOTIDE SEQUENCE</scope>
    <source>
        <strain evidence="3">CBS 626.80</strain>
    </source>
</reference>
<proteinExistence type="predicted"/>
<reference evidence="3" key="2">
    <citation type="submission" date="2023-06" db="EMBL/GenBank/DDBJ databases">
        <authorList>
            <consortium name="Lawrence Berkeley National Laboratory"/>
            <person name="Mondo S.J."/>
            <person name="Hensen N."/>
            <person name="Bonometti L."/>
            <person name="Westerberg I."/>
            <person name="Brannstrom I.O."/>
            <person name="Guillou S."/>
            <person name="Cros-Aarteil S."/>
            <person name="Calhoun S."/>
            <person name="Haridas S."/>
            <person name="Kuo A."/>
            <person name="Pangilinan J."/>
            <person name="Riley R."/>
            <person name="Labutti K."/>
            <person name="Andreopoulos B."/>
            <person name="Lipzen A."/>
            <person name="Chen C."/>
            <person name="Yanf M."/>
            <person name="Daum C."/>
            <person name="Ng V."/>
            <person name="Clum A."/>
            <person name="Steindorff A."/>
            <person name="Ohm R."/>
            <person name="Martin F."/>
            <person name="Silar P."/>
            <person name="Natvig D."/>
            <person name="Lalanne C."/>
            <person name="Gautier V."/>
            <person name="Ament-Velasquez S.L."/>
            <person name="Kruys A."/>
            <person name="Hutchinson M.I."/>
            <person name="Powell A.J."/>
            <person name="Barry K."/>
            <person name="Miller A.N."/>
            <person name="Grigoriev I.V."/>
            <person name="Debuchy R."/>
            <person name="Gladieux P."/>
            <person name="Thoren M.H."/>
            <person name="Johannesson H."/>
        </authorList>
    </citation>
    <scope>NUCLEOTIDE SEQUENCE</scope>
    <source>
        <strain evidence="3">CBS 626.80</strain>
    </source>
</reference>
<dbReference type="SUPFAM" id="SSF53720">
    <property type="entry name" value="ALDH-like"/>
    <property type="match status" value="1"/>
</dbReference>
<dbReference type="PANTHER" id="PTHR43353">
    <property type="entry name" value="SUCCINATE-SEMIALDEHYDE DEHYDROGENASE, MITOCHONDRIAL"/>
    <property type="match status" value="1"/>
</dbReference>
<evidence type="ECO:0000313" key="3">
    <source>
        <dbReference type="EMBL" id="KAK3949071.1"/>
    </source>
</evidence>
<gene>
    <name evidence="3" type="ORF">QBC32DRAFT_327279</name>
</gene>
<sequence length="161" mass="17749">MSFLSLHQKFHNVINDTLRSSPTTHTVTDPRTESPLWPVPIASGQDFEDAVTAAQTAFRTWKLTSLSERQTLLTKLASNLQDQLPLLSQILARESGKSLLLSELDVRGAIAQCLHYAQPSNVLSDHVQFEDETVKIIATHVPLGTVAAICPWNLGLNILLL</sequence>
<protein>
    <submittedName>
        <fullName evidence="3">Aldehyde/histidinol dehydrogenase</fullName>
    </submittedName>
</protein>
<dbReference type="GO" id="GO:0016491">
    <property type="term" value="F:oxidoreductase activity"/>
    <property type="evidence" value="ECO:0007669"/>
    <property type="project" value="UniProtKB-KW"/>
</dbReference>
<dbReference type="InterPro" id="IPR050740">
    <property type="entry name" value="Aldehyde_DH_Superfamily"/>
</dbReference>
<organism evidence="3 4">
    <name type="scientific">Pseudoneurospora amorphoporcata</name>
    <dbReference type="NCBI Taxonomy" id="241081"/>
    <lineage>
        <taxon>Eukaryota</taxon>
        <taxon>Fungi</taxon>
        <taxon>Dikarya</taxon>
        <taxon>Ascomycota</taxon>
        <taxon>Pezizomycotina</taxon>
        <taxon>Sordariomycetes</taxon>
        <taxon>Sordariomycetidae</taxon>
        <taxon>Sordariales</taxon>
        <taxon>Sordariaceae</taxon>
        <taxon>Pseudoneurospora</taxon>
    </lineage>
</organism>
<dbReference type="InterPro" id="IPR016162">
    <property type="entry name" value="Ald_DH_N"/>
</dbReference>
<keyword evidence="4" id="KW-1185">Reference proteome</keyword>
<dbReference type="EMBL" id="MU859230">
    <property type="protein sequence ID" value="KAK3949071.1"/>
    <property type="molecule type" value="Genomic_DNA"/>
</dbReference>
<dbReference type="Proteomes" id="UP001303222">
    <property type="component" value="Unassembled WGS sequence"/>
</dbReference>
<dbReference type="PANTHER" id="PTHR43353:SF5">
    <property type="entry name" value="SUCCINATE-SEMIALDEHYDE DEHYDROGENASE, MITOCHONDRIAL"/>
    <property type="match status" value="1"/>
</dbReference>
<dbReference type="Pfam" id="PF00171">
    <property type="entry name" value="Aldedh"/>
    <property type="match status" value="1"/>
</dbReference>
<accession>A0AAN6SDK6</accession>
<keyword evidence="1" id="KW-0560">Oxidoreductase</keyword>